<keyword evidence="3 4" id="KW-0408">Iron</keyword>
<organism evidence="8 9">
    <name type="scientific">Flavihumibacter solisilvae</name>
    <dbReference type="NCBI Taxonomy" id="1349421"/>
    <lineage>
        <taxon>Bacteria</taxon>
        <taxon>Pseudomonadati</taxon>
        <taxon>Bacteroidota</taxon>
        <taxon>Chitinophagia</taxon>
        <taxon>Chitinophagales</taxon>
        <taxon>Chitinophagaceae</taxon>
        <taxon>Flavihumibacter</taxon>
    </lineage>
</organism>
<gene>
    <name evidence="8" type="ORF">OI18_07290</name>
</gene>
<keyword evidence="6" id="KW-0732">Signal</keyword>
<feature type="chain" id="PRO_5002133583" evidence="6">
    <location>
        <begin position="21"/>
        <end position="163"/>
    </location>
</feature>
<dbReference type="EMBL" id="JSVC01000008">
    <property type="protein sequence ID" value="KIC95120.1"/>
    <property type="molecule type" value="Genomic_DNA"/>
</dbReference>
<dbReference type="Proteomes" id="UP000031408">
    <property type="component" value="Unassembled WGS sequence"/>
</dbReference>
<evidence type="ECO:0000256" key="1">
    <source>
        <dbReference type="ARBA" id="ARBA00022617"/>
    </source>
</evidence>
<dbReference type="InterPro" id="IPR036909">
    <property type="entry name" value="Cyt_c-like_dom_sf"/>
</dbReference>
<name>A0A0C1ILL5_9BACT</name>
<evidence type="ECO:0000313" key="8">
    <source>
        <dbReference type="EMBL" id="KIC95120.1"/>
    </source>
</evidence>
<dbReference type="STRING" id="1349421.OI18_07290"/>
<dbReference type="PROSITE" id="PS51007">
    <property type="entry name" value="CYTC"/>
    <property type="match status" value="1"/>
</dbReference>
<dbReference type="InterPro" id="IPR009056">
    <property type="entry name" value="Cyt_c-like_dom"/>
</dbReference>
<dbReference type="GO" id="GO:0020037">
    <property type="term" value="F:heme binding"/>
    <property type="evidence" value="ECO:0007669"/>
    <property type="project" value="InterPro"/>
</dbReference>
<evidence type="ECO:0000256" key="4">
    <source>
        <dbReference type="PROSITE-ProRule" id="PRU00433"/>
    </source>
</evidence>
<dbReference type="SUPFAM" id="SSF46626">
    <property type="entry name" value="Cytochrome c"/>
    <property type="match status" value="1"/>
</dbReference>
<evidence type="ECO:0000313" key="9">
    <source>
        <dbReference type="Proteomes" id="UP000031408"/>
    </source>
</evidence>
<evidence type="ECO:0000256" key="2">
    <source>
        <dbReference type="ARBA" id="ARBA00022723"/>
    </source>
</evidence>
<evidence type="ECO:0000256" key="6">
    <source>
        <dbReference type="SAM" id="SignalP"/>
    </source>
</evidence>
<protein>
    <submittedName>
        <fullName evidence="8">Cytochrome C</fullName>
    </submittedName>
</protein>
<accession>A0A0C1ILL5</accession>
<dbReference type="GO" id="GO:0009055">
    <property type="term" value="F:electron transfer activity"/>
    <property type="evidence" value="ECO:0007669"/>
    <property type="project" value="InterPro"/>
</dbReference>
<evidence type="ECO:0000256" key="3">
    <source>
        <dbReference type="ARBA" id="ARBA00023004"/>
    </source>
</evidence>
<evidence type="ECO:0000256" key="5">
    <source>
        <dbReference type="SAM" id="MobiDB-lite"/>
    </source>
</evidence>
<proteinExistence type="predicted"/>
<dbReference type="AlphaFoldDB" id="A0A0C1ILL5"/>
<dbReference type="GO" id="GO:0046872">
    <property type="term" value="F:metal ion binding"/>
    <property type="evidence" value="ECO:0007669"/>
    <property type="project" value="UniProtKB-KW"/>
</dbReference>
<dbReference type="Pfam" id="PF00034">
    <property type="entry name" value="Cytochrom_C"/>
    <property type="match status" value="1"/>
</dbReference>
<keyword evidence="9" id="KW-1185">Reference proteome</keyword>
<keyword evidence="2 4" id="KW-0479">Metal-binding</keyword>
<evidence type="ECO:0000259" key="7">
    <source>
        <dbReference type="PROSITE" id="PS51007"/>
    </source>
</evidence>
<comment type="caution">
    <text evidence="8">The sequence shown here is derived from an EMBL/GenBank/DDBJ whole genome shotgun (WGS) entry which is preliminary data.</text>
</comment>
<dbReference type="PROSITE" id="PS51257">
    <property type="entry name" value="PROKAR_LIPOPROTEIN"/>
    <property type="match status" value="1"/>
</dbReference>
<feature type="domain" description="Cytochrome c" evidence="7">
    <location>
        <begin position="70"/>
        <end position="160"/>
    </location>
</feature>
<sequence length="163" mass="18101">MRCKISFAAFLIASTVMITACGGGEPKSDEKSAESSTTEKPADQAGTETEVHGTEVKPGDVKLETPLNAEWVTAGKGIYDMKCQSCHKLTDERVVGPGWSGVTKRREPHWIMNMITNVDMMLEKDPEAQKLLEQCLVRMPNQNISQDDARKILEFMRQNDGVK</sequence>
<keyword evidence="1 4" id="KW-0349">Heme</keyword>
<dbReference type="Gene3D" id="1.10.760.10">
    <property type="entry name" value="Cytochrome c-like domain"/>
    <property type="match status" value="1"/>
</dbReference>
<feature type="region of interest" description="Disordered" evidence="5">
    <location>
        <begin position="23"/>
        <end position="56"/>
    </location>
</feature>
<reference evidence="8 9" key="1">
    <citation type="submission" date="2014-11" db="EMBL/GenBank/DDBJ databases">
        <title>Genome sequence of Flavihumibacter solisilvae 3-3.</title>
        <authorList>
            <person name="Zhou G."/>
            <person name="Li M."/>
            <person name="Wang G."/>
        </authorList>
    </citation>
    <scope>NUCLEOTIDE SEQUENCE [LARGE SCALE GENOMIC DNA]</scope>
    <source>
        <strain evidence="8 9">3-3</strain>
    </source>
</reference>
<feature type="signal peptide" evidence="6">
    <location>
        <begin position="1"/>
        <end position="20"/>
    </location>
</feature>